<evidence type="ECO:0000313" key="5">
    <source>
        <dbReference type="EMBL" id="GGI08228.1"/>
    </source>
</evidence>
<dbReference type="OrthoDB" id="162505at2"/>
<name>A0A8J3AGZ8_9ACTN</name>
<dbReference type="InterPro" id="IPR036388">
    <property type="entry name" value="WH-like_DNA-bd_sf"/>
</dbReference>
<accession>A0A8J3AGZ8</accession>
<dbReference type="Pfam" id="PF00392">
    <property type="entry name" value="GntR"/>
    <property type="match status" value="1"/>
</dbReference>
<dbReference type="RefSeq" id="WP_130650065.1">
    <property type="nucleotide sequence ID" value="NZ_BMHA01000011.1"/>
</dbReference>
<keyword evidence="3" id="KW-0804">Transcription</keyword>
<dbReference type="EMBL" id="BMHA01000011">
    <property type="protein sequence ID" value="GGI08228.1"/>
    <property type="molecule type" value="Genomic_DNA"/>
</dbReference>
<evidence type="ECO:0000313" key="6">
    <source>
        <dbReference type="Proteomes" id="UP000650511"/>
    </source>
</evidence>
<dbReference type="CDD" id="cd07377">
    <property type="entry name" value="WHTH_GntR"/>
    <property type="match status" value="1"/>
</dbReference>
<gene>
    <name evidence="5" type="ORF">GCM10011354_28040</name>
</gene>
<dbReference type="SUPFAM" id="SSF46785">
    <property type="entry name" value="Winged helix' DNA-binding domain"/>
    <property type="match status" value="1"/>
</dbReference>
<keyword evidence="6" id="KW-1185">Reference proteome</keyword>
<organism evidence="5 6">
    <name type="scientific">Egicoccus halophilus</name>
    <dbReference type="NCBI Taxonomy" id="1670830"/>
    <lineage>
        <taxon>Bacteria</taxon>
        <taxon>Bacillati</taxon>
        <taxon>Actinomycetota</taxon>
        <taxon>Nitriliruptoria</taxon>
        <taxon>Egicoccales</taxon>
        <taxon>Egicoccaceae</taxon>
        <taxon>Egicoccus</taxon>
    </lineage>
</organism>
<sequence length="132" mass="14573">MFDDGTPIYRQIAGRIRDDVLSGALGPDAQVMSTTQYAAHYRINPATAAKAFQQLVDEGVLYKRRGVGMFVRPDAPERLRAHHRERFLDEDLEPVIARAVALGIDVDLVVARVNDVAARLSGAADDRQEEDA</sequence>
<dbReference type="SMART" id="SM00345">
    <property type="entry name" value="HTH_GNTR"/>
    <property type="match status" value="1"/>
</dbReference>
<proteinExistence type="predicted"/>
<dbReference type="InterPro" id="IPR000524">
    <property type="entry name" value="Tscrpt_reg_HTH_GntR"/>
</dbReference>
<dbReference type="GO" id="GO:0003700">
    <property type="term" value="F:DNA-binding transcription factor activity"/>
    <property type="evidence" value="ECO:0007669"/>
    <property type="project" value="InterPro"/>
</dbReference>
<dbReference type="InterPro" id="IPR036390">
    <property type="entry name" value="WH_DNA-bd_sf"/>
</dbReference>
<keyword evidence="1" id="KW-0805">Transcription regulation</keyword>
<evidence type="ECO:0000256" key="3">
    <source>
        <dbReference type="ARBA" id="ARBA00023163"/>
    </source>
</evidence>
<feature type="domain" description="HTH gntR-type" evidence="4">
    <location>
        <begin position="6"/>
        <end position="74"/>
    </location>
</feature>
<keyword evidence="2" id="KW-0238">DNA-binding</keyword>
<dbReference type="PANTHER" id="PTHR38445">
    <property type="entry name" value="HTH-TYPE TRANSCRIPTIONAL REPRESSOR YTRA"/>
    <property type="match status" value="1"/>
</dbReference>
<dbReference type="Proteomes" id="UP000650511">
    <property type="component" value="Unassembled WGS sequence"/>
</dbReference>
<protein>
    <submittedName>
        <fullName evidence="5">GntR family transcriptional regulator</fullName>
    </submittedName>
</protein>
<reference evidence="5" key="2">
    <citation type="submission" date="2020-09" db="EMBL/GenBank/DDBJ databases">
        <authorList>
            <person name="Sun Q."/>
            <person name="Zhou Y."/>
        </authorList>
    </citation>
    <scope>NUCLEOTIDE SEQUENCE</scope>
    <source>
        <strain evidence="5">CGMCC 1.14988</strain>
    </source>
</reference>
<dbReference type="AlphaFoldDB" id="A0A8J3AGZ8"/>
<reference evidence="5" key="1">
    <citation type="journal article" date="2014" name="Int. J. Syst. Evol. Microbiol.">
        <title>Complete genome sequence of Corynebacterium casei LMG S-19264T (=DSM 44701T), isolated from a smear-ripened cheese.</title>
        <authorList>
            <consortium name="US DOE Joint Genome Institute (JGI-PGF)"/>
            <person name="Walter F."/>
            <person name="Albersmeier A."/>
            <person name="Kalinowski J."/>
            <person name="Ruckert C."/>
        </authorList>
    </citation>
    <scope>NUCLEOTIDE SEQUENCE</scope>
    <source>
        <strain evidence="5">CGMCC 1.14988</strain>
    </source>
</reference>
<dbReference type="PROSITE" id="PS50949">
    <property type="entry name" value="HTH_GNTR"/>
    <property type="match status" value="1"/>
</dbReference>
<dbReference type="PANTHER" id="PTHR38445:SF10">
    <property type="entry name" value="GNTR-FAMILY TRANSCRIPTIONAL REGULATOR"/>
    <property type="match status" value="1"/>
</dbReference>
<evidence type="ECO:0000259" key="4">
    <source>
        <dbReference type="PROSITE" id="PS50949"/>
    </source>
</evidence>
<evidence type="ECO:0000256" key="2">
    <source>
        <dbReference type="ARBA" id="ARBA00023125"/>
    </source>
</evidence>
<evidence type="ECO:0000256" key="1">
    <source>
        <dbReference type="ARBA" id="ARBA00023015"/>
    </source>
</evidence>
<dbReference type="Gene3D" id="1.10.10.10">
    <property type="entry name" value="Winged helix-like DNA-binding domain superfamily/Winged helix DNA-binding domain"/>
    <property type="match status" value="1"/>
</dbReference>
<comment type="caution">
    <text evidence="5">The sequence shown here is derived from an EMBL/GenBank/DDBJ whole genome shotgun (WGS) entry which is preliminary data.</text>
</comment>
<dbReference type="GO" id="GO:0003677">
    <property type="term" value="F:DNA binding"/>
    <property type="evidence" value="ECO:0007669"/>
    <property type="project" value="UniProtKB-KW"/>
</dbReference>